<keyword evidence="2" id="KW-1185">Reference proteome</keyword>
<protein>
    <recommendedName>
        <fullName evidence="3">Cytochrome P450</fullName>
    </recommendedName>
</protein>
<evidence type="ECO:0000313" key="2">
    <source>
        <dbReference type="Proteomes" id="UP001596957"/>
    </source>
</evidence>
<evidence type="ECO:0008006" key="3">
    <source>
        <dbReference type="Google" id="ProtNLM"/>
    </source>
</evidence>
<dbReference type="SUPFAM" id="SSF48264">
    <property type="entry name" value="Cytochrome P450"/>
    <property type="match status" value="1"/>
</dbReference>
<dbReference type="PROSITE" id="PS00086">
    <property type="entry name" value="CYTOCHROME_P450"/>
    <property type="match status" value="1"/>
</dbReference>
<dbReference type="EMBL" id="JBHTEC010000001">
    <property type="protein sequence ID" value="MFD0287507.1"/>
    <property type="molecule type" value="Genomic_DNA"/>
</dbReference>
<sequence length="476" mass="53086">MITPKELVGLLPPTFEPEYIDGAVVPFLLSRQITAERPALPMIDLALSKEAAAPPHFWGMLYDGWAPNPEEGLTVFIQGYEDRGADNERKKIYMSATTPDLYAAKYADKVRGSLDRLFTPTNAGKPLMHEYYVDYFDMYWDLHVGVTGEAIPAEVRKIGSSFTTVLGYWYPTSDIVHDSIMRVRELRPFLKEWIDARVQAVSNGEIKDPEGTFVHHWLKNGGGGEHFRRKDIVFECFHNFLAFSQWGNMAYRTMGLLEEAHGDPAVRSWFSRTMTEGPDEADGGAFTPPDRFVMELFRTVSPNGGSLSTVTTMRGLGDQGYNSALTPHLAVSQDPRHWSNPEEFDPDRYQAAPTTLDNDEAKSRAAGLARCPFPPAPFAVSDGRRAEMTNSAYGAVYGVVDGTAYPLCDAAGYAPFGFGYRRCAGEQMTVEFVKDLLRTIWRGGIEITGLDLEHPQQLPVSPRTVIDDNLGFRQGK</sequence>
<evidence type="ECO:0000313" key="1">
    <source>
        <dbReference type="EMBL" id="MFD0287507.1"/>
    </source>
</evidence>
<dbReference type="Proteomes" id="UP001596957">
    <property type="component" value="Unassembled WGS sequence"/>
</dbReference>
<dbReference type="RefSeq" id="WP_381264535.1">
    <property type="nucleotide sequence ID" value="NZ_JBHTBI010000107.1"/>
</dbReference>
<reference evidence="2" key="1">
    <citation type="journal article" date="2019" name="Int. J. Syst. Evol. Microbiol.">
        <title>The Global Catalogue of Microorganisms (GCM) 10K type strain sequencing project: providing services to taxonomists for standard genome sequencing and annotation.</title>
        <authorList>
            <consortium name="The Broad Institute Genomics Platform"/>
            <consortium name="The Broad Institute Genome Sequencing Center for Infectious Disease"/>
            <person name="Wu L."/>
            <person name="Ma J."/>
        </authorList>
    </citation>
    <scope>NUCLEOTIDE SEQUENCE [LARGE SCALE GENOMIC DNA]</scope>
    <source>
        <strain evidence="2">CGMCC 4.7198</strain>
    </source>
</reference>
<name>A0ABW2VU89_9ACTN</name>
<dbReference type="InterPro" id="IPR017972">
    <property type="entry name" value="Cyt_P450_CS"/>
</dbReference>
<gene>
    <name evidence="1" type="ORF">ACFQZP_38840</name>
</gene>
<dbReference type="InterPro" id="IPR036396">
    <property type="entry name" value="Cyt_P450_sf"/>
</dbReference>
<comment type="caution">
    <text evidence="1">The sequence shown here is derived from an EMBL/GenBank/DDBJ whole genome shotgun (WGS) entry which is preliminary data.</text>
</comment>
<accession>A0ABW2VU89</accession>
<organism evidence="1 2">
    <name type="scientific">Streptomyces lutosisoli</name>
    <dbReference type="NCBI Taxonomy" id="2665721"/>
    <lineage>
        <taxon>Bacteria</taxon>
        <taxon>Bacillati</taxon>
        <taxon>Actinomycetota</taxon>
        <taxon>Actinomycetes</taxon>
        <taxon>Kitasatosporales</taxon>
        <taxon>Streptomycetaceae</taxon>
        <taxon>Streptomyces</taxon>
    </lineage>
</organism>
<proteinExistence type="predicted"/>
<dbReference type="Gene3D" id="1.10.630.10">
    <property type="entry name" value="Cytochrome P450"/>
    <property type="match status" value="1"/>
</dbReference>